<protein>
    <recommendedName>
        <fullName evidence="2">OTU domain-containing protein</fullName>
    </recommendedName>
</protein>
<sequence length="477" mass="52280">MHVNAEAGPSRLRAPSSPPMSLDSVESTRPKRRRLDPDDEDDEYLPTPPSSITPQLRGGGKQARGSRAARPGRGNRDDTPERKRPPDGASRKRVTRARARRNSSPSIATDLESIASEDAAVRAEIHRLELGLRDVQGDGNCLFRALADQLWGNQKRHVEVRKVVCDYLEVCRNSMEAFVRPFLREDEGETYEMYVERMRQPKCFGSHIEIQAAARVFRRDIRVIMSTTSFTIPWESESSGRKSPVQTRDKSPQKPRPRTRASANANKAAAAAAPPPPQSPESPLLATALAEYIPPVKPGRTMLWLALFSLAEHFQSVRRKGDGDSGPAAVEDKCAIPHQKDASEAARRERGEVISKPAPSAKVAEVLASLPPGHGITVQQAEGVLARVKGDLGEAVEILLQDVEIDSMSDTTTSDQHIDRLLKSPFYRENSASLSSQSDGETSRTSDTSKMTTPDLSGDEKSKESLLDGLGGLQMLT</sequence>
<evidence type="ECO:0000313" key="4">
    <source>
        <dbReference type="Proteomes" id="UP001182556"/>
    </source>
</evidence>
<keyword evidence="4" id="KW-1185">Reference proteome</keyword>
<gene>
    <name evidence="3" type="ORF">DB88DRAFT_538873</name>
</gene>
<dbReference type="InterPro" id="IPR050704">
    <property type="entry name" value="Peptidase_C85-like"/>
</dbReference>
<feature type="region of interest" description="Disordered" evidence="1">
    <location>
        <begin position="234"/>
        <end position="282"/>
    </location>
</feature>
<feature type="region of interest" description="Disordered" evidence="1">
    <location>
        <begin position="429"/>
        <end position="477"/>
    </location>
</feature>
<feature type="compositionally biased region" description="Basic residues" evidence="1">
    <location>
        <begin position="91"/>
        <end position="101"/>
    </location>
</feature>
<dbReference type="Gene3D" id="3.90.70.80">
    <property type="match status" value="1"/>
</dbReference>
<feature type="compositionally biased region" description="Polar residues" evidence="1">
    <location>
        <begin position="430"/>
        <end position="455"/>
    </location>
</feature>
<dbReference type="InterPro" id="IPR038765">
    <property type="entry name" value="Papain-like_cys_pep_sf"/>
</dbReference>
<feature type="compositionally biased region" description="Low complexity" evidence="1">
    <location>
        <begin position="261"/>
        <end position="272"/>
    </location>
</feature>
<dbReference type="PANTHER" id="PTHR12419">
    <property type="entry name" value="OTU DOMAIN CONTAINING PROTEIN"/>
    <property type="match status" value="1"/>
</dbReference>
<dbReference type="SUPFAM" id="SSF54001">
    <property type="entry name" value="Cysteine proteinases"/>
    <property type="match status" value="1"/>
</dbReference>
<comment type="caution">
    <text evidence="3">The sequence shown here is derived from an EMBL/GenBank/DDBJ whole genome shotgun (WGS) entry which is preliminary data.</text>
</comment>
<dbReference type="Proteomes" id="UP001182556">
    <property type="component" value="Unassembled WGS sequence"/>
</dbReference>
<dbReference type="GO" id="GO:0016579">
    <property type="term" value="P:protein deubiquitination"/>
    <property type="evidence" value="ECO:0007669"/>
    <property type="project" value="TreeGrafter"/>
</dbReference>
<reference evidence="3" key="1">
    <citation type="submission" date="2023-02" db="EMBL/GenBank/DDBJ databases">
        <title>Identification and recombinant expression of a fungal hydrolase from Papiliotrema laurentii that hydrolyzes apple cutin and clears colloidal polyester polyurethane.</title>
        <authorList>
            <consortium name="DOE Joint Genome Institute"/>
            <person name="Roman V.A."/>
            <person name="Bojanowski C."/>
            <person name="Crable B.R."/>
            <person name="Wagner D.N."/>
            <person name="Hung C.S."/>
            <person name="Nadeau L.J."/>
            <person name="Schratz L."/>
            <person name="Haridas S."/>
            <person name="Pangilinan J."/>
            <person name="Lipzen A."/>
            <person name="Na H."/>
            <person name="Yan M."/>
            <person name="Ng V."/>
            <person name="Grigoriev I.V."/>
            <person name="Spatafora J.W."/>
            <person name="Barlow D."/>
            <person name="Biffinger J."/>
            <person name="Kelley-Loughnane N."/>
            <person name="Varaljay V.A."/>
            <person name="Crookes-Goodson W.J."/>
        </authorList>
    </citation>
    <scope>NUCLEOTIDE SEQUENCE</scope>
    <source>
        <strain evidence="3">5307AH</strain>
    </source>
</reference>
<proteinExistence type="predicted"/>
<evidence type="ECO:0000313" key="3">
    <source>
        <dbReference type="EMBL" id="KAK1925431.1"/>
    </source>
</evidence>
<dbReference type="PANTHER" id="PTHR12419:SF7">
    <property type="entry name" value="OTU DOMAIN-CONTAINING PROTEIN 3"/>
    <property type="match status" value="1"/>
</dbReference>
<dbReference type="PROSITE" id="PS50802">
    <property type="entry name" value="OTU"/>
    <property type="match status" value="1"/>
</dbReference>
<accession>A0AAD9L6J3</accession>
<dbReference type="GO" id="GO:0004843">
    <property type="term" value="F:cysteine-type deubiquitinase activity"/>
    <property type="evidence" value="ECO:0007669"/>
    <property type="project" value="TreeGrafter"/>
</dbReference>
<dbReference type="Pfam" id="PF02338">
    <property type="entry name" value="OTU"/>
    <property type="match status" value="1"/>
</dbReference>
<feature type="domain" description="OTU" evidence="2">
    <location>
        <begin position="130"/>
        <end position="320"/>
    </location>
</feature>
<organism evidence="3 4">
    <name type="scientific">Papiliotrema laurentii</name>
    <name type="common">Cryptococcus laurentii</name>
    <dbReference type="NCBI Taxonomy" id="5418"/>
    <lineage>
        <taxon>Eukaryota</taxon>
        <taxon>Fungi</taxon>
        <taxon>Dikarya</taxon>
        <taxon>Basidiomycota</taxon>
        <taxon>Agaricomycotina</taxon>
        <taxon>Tremellomycetes</taxon>
        <taxon>Tremellales</taxon>
        <taxon>Rhynchogastremaceae</taxon>
        <taxon>Papiliotrema</taxon>
    </lineage>
</organism>
<dbReference type="CDD" id="cd22771">
    <property type="entry name" value="OTU_plant_OTU7-like"/>
    <property type="match status" value="1"/>
</dbReference>
<feature type="region of interest" description="Disordered" evidence="1">
    <location>
        <begin position="1"/>
        <end position="111"/>
    </location>
</feature>
<evidence type="ECO:0000259" key="2">
    <source>
        <dbReference type="PROSITE" id="PS50802"/>
    </source>
</evidence>
<dbReference type="InterPro" id="IPR003323">
    <property type="entry name" value="OTU_dom"/>
</dbReference>
<dbReference type="AlphaFoldDB" id="A0AAD9L6J3"/>
<feature type="compositionally biased region" description="Low complexity" evidence="1">
    <location>
        <begin position="63"/>
        <end position="72"/>
    </location>
</feature>
<feature type="compositionally biased region" description="Basic and acidic residues" evidence="1">
    <location>
        <begin position="74"/>
        <end position="90"/>
    </location>
</feature>
<name>A0AAD9L6J3_PAPLA</name>
<evidence type="ECO:0000256" key="1">
    <source>
        <dbReference type="SAM" id="MobiDB-lite"/>
    </source>
</evidence>
<dbReference type="EMBL" id="JAODAN010000003">
    <property type="protein sequence ID" value="KAK1925431.1"/>
    <property type="molecule type" value="Genomic_DNA"/>
</dbReference>